<proteinExistence type="predicted"/>
<organism evidence="2 3">
    <name type="scientific">Jatrophihabitans telluris</name>
    <dbReference type="NCBI Taxonomy" id="2038343"/>
    <lineage>
        <taxon>Bacteria</taxon>
        <taxon>Bacillati</taxon>
        <taxon>Actinomycetota</taxon>
        <taxon>Actinomycetes</taxon>
        <taxon>Jatrophihabitantales</taxon>
        <taxon>Jatrophihabitantaceae</taxon>
        <taxon>Jatrophihabitans</taxon>
    </lineage>
</organism>
<gene>
    <name evidence="2" type="ORF">M6D93_16495</name>
</gene>
<evidence type="ECO:0000313" key="3">
    <source>
        <dbReference type="Proteomes" id="UP001056336"/>
    </source>
</evidence>
<dbReference type="Proteomes" id="UP001056336">
    <property type="component" value="Chromosome"/>
</dbReference>
<keyword evidence="1" id="KW-0472">Membrane</keyword>
<evidence type="ECO:0000313" key="2">
    <source>
        <dbReference type="EMBL" id="UQX87887.1"/>
    </source>
</evidence>
<dbReference type="RefSeq" id="WP_249770855.1">
    <property type="nucleotide sequence ID" value="NZ_CP097332.1"/>
</dbReference>
<sequence>MGSNSNHSGAITLVIALLAIYVAVVVVLIWAYVRIIRRAGYSGWWILAGLVPLLNVIMMLLFAFKEWPIQRELAYLRQQVRGYPPNAQGHPPYGAGGYGYGYGSGPGTPG</sequence>
<protein>
    <submittedName>
        <fullName evidence="2">DUF805 domain-containing protein</fullName>
    </submittedName>
</protein>
<evidence type="ECO:0000256" key="1">
    <source>
        <dbReference type="SAM" id="Phobius"/>
    </source>
</evidence>
<keyword evidence="1" id="KW-0812">Transmembrane</keyword>
<name>A0ABY4QXA2_9ACTN</name>
<dbReference type="EMBL" id="CP097332">
    <property type="protein sequence ID" value="UQX87887.1"/>
    <property type="molecule type" value="Genomic_DNA"/>
</dbReference>
<keyword evidence="3" id="KW-1185">Reference proteome</keyword>
<feature type="transmembrane region" description="Helical" evidence="1">
    <location>
        <begin position="44"/>
        <end position="64"/>
    </location>
</feature>
<reference evidence="2" key="1">
    <citation type="journal article" date="2018" name="Int. J. Syst. Evol. Microbiol.">
        <title>Jatrophihabitans telluris sp. nov., isolated from sediment soil of lava forest wetlands and the emended description of the genus Jatrophihabitans.</title>
        <authorList>
            <person name="Lee K.C."/>
            <person name="Suh M.K."/>
            <person name="Eom M.K."/>
            <person name="Kim K.K."/>
            <person name="Kim J.S."/>
            <person name="Kim D.S."/>
            <person name="Ko S.H."/>
            <person name="Shin Y.K."/>
            <person name="Lee J.S."/>
        </authorList>
    </citation>
    <scope>NUCLEOTIDE SEQUENCE</scope>
    <source>
        <strain evidence="2">N237</strain>
    </source>
</reference>
<feature type="transmembrane region" description="Helical" evidence="1">
    <location>
        <begin position="12"/>
        <end position="32"/>
    </location>
</feature>
<keyword evidence="1" id="KW-1133">Transmembrane helix</keyword>
<accession>A0ABY4QXA2</accession>
<reference evidence="2" key="2">
    <citation type="submission" date="2022-05" db="EMBL/GenBank/DDBJ databases">
        <authorList>
            <person name="Kim J.-S."/>
            <person name="Lee K."/>
            <person name="Suh M."/>
            <person name="Eom M."/>
            <person name="Kim J.-S."/>
            <person name="Kim D.-S."/>
            <person name="Ko S.-H."/>
            <person name="Shin Y."/>
            <person name="Lee J.-S."/>
        </authorList>
    </citation>
    <scope>NUCLEOTIDE SEQUENCE</scope>
    <source>
        <strain evidence="2">N237</strain>
    </source>
</reference>